<evidence type="ECO:0000256" key="3">
    <source>
        <dbReference type="ARBA" id="ARBA00012438"/>
    </source>
</evidence>
<organism evidence="18 20">
    <name type="scientific">Paracoccus halophilus</name>
    <dbReference type="NCBI Taxonomy" id="376733"/>
    <lineage>
        <taxon>Bacteria</taxon>
        <taxon>Pseudomonadati</taxon>
        <taxon>Pseudomonadota</taxon>
        <taxon>Alphaproteobacteria</taxon>
        <taxon>Rhodobacterales</taxon>
        <taxon>Paracoccaceae</taxon>
        <taxon>Paracoccus</taxon>
    </lineage>
</organism>
<dbReference type="EMBL" id="JRKN01000008">
    <property type="protein sequence ID" value="KGJ05003.1"/>
    <property type="molecule type" value="Genomic_DNA"/>
</dbReference>
<keyword evidence="6" id="KW-0597">Phosphoprotein</keyword>
<dbReference type="PANTHER" id="PTHR44936:SF5">
    <property type="entry name" value="SENSOR HISTIDINE KINASE ENVZ"/>
    <property type="match status" value="1"/>
</dbReference>
<evidence type="ECO:0000256" key="13">
    <source>
        <dbReference type="ARBA" id="ARBA00023012"/>
    </source>
</evidence>
<dbReference type="Gene3D" id="3.30.565.10">
    <property type="entry name" value="Histidine kinase-like ATPase, C-terminal domain"/>
    <property type="match status" value="1"/>
</dbReference>
<evidence type="ECO:0000256" key="2">
    <source>
        <dbReference type="ARBA" id="ARBA00004429"/>
    </source>
</evidence>
<keyword evidence="14 15" id="KW-0472">Membrane</keyword>
<name>A0A099F416_9RHOB</name>
<reference evidence="19 21" key="3">
    <citation type="submission" date="2016-10" db="EMBL/GenBank/DDBJ databases">
        <authorList>
            <person name="de Groot N.N."/>
        </authorList>
    </citation>
    <scope>NUCLEOTIDE SEQUENCE [LARGE SCALE GENOMIC DNA]</scope>
    <source>
        <strain evidence="19 21">CGMCC 1.6117</strain>
    </source>
</reference>
<keyword evidence="20" id="KW-1185">Reference proteome</keyword>
<dbReference type="InterPro" id="IPR003661">
    <property type="entry name" value="HisK_dim/P_dom"/>
</dbReference>
<dbReference type="SMART" id="SM00388">
    <property type="entry name" value="HisKA"/>
    <property type="match status" value="1"/>
</dbReference>
<dbReference type="GO" id="GO:0000155">
    <property type="term" value="F:phosphorelay sensor kinase activity"/>
    <property type="evidence" value="ECO:0007669"/>
    <property type="project" value="InterPro"/>
</dbReference>
<dbReference type="InterPro" id="IPR004358">
    <property type="entry name" value="Sig_transdc_His_kin-like_C"/>
</dbReference>
<dbReference type="GO" id="GO:0005886">
    <property type="term" value="C:plasma membrane"/>
    <property type="evidence" value="ECO:0007669"/>
    <property type="project" value="UniProtKB-SubCell"/>
</dbReference>
<evidence type="ECO:0000259" key="17">
    <source>
        <dbReference type="PROSITE" id="PS50885"/>
    </source>
</evidence>
<dbReference type="Gene3D" id="6.10.340.10">
    <property type="match status" value="1"/>
</dbReference>
<evidence type="ECO:0000313" key="20">
    <source>
        <dbReference type="Proteomes" id="UP000029846"/>
    </source>
</evidence>
<dbReference type="CDD" id="cd00082">
    <property type="entry name" value="HisKA"/>
    <property type="match status" value="1"/>
</dbReference>
<evidence type="ECO:0000256" key="10">
    <source>
        <dbReference type="ARBA" id="ARBA00022777"/>
    </source>
</evidence>
<evidence type="ECO:0000259" key="16">
    <source>
        <dbReference type="PROSITE" id="PS50109"/>
    </source>
</evidence>
<keyword evidence="9" id="KW-0547">Nucleotide-binding</keyword>
<evidence type="ECO:0000256" key="6">
    <source>
        <dbReference type="ARBA" id="ARBA00022553"/>
    </source>
</evidence>
<dbReference type="SMART" id="SM00304">
    <property type="entry name" value="HAMP"/>
    <property type="match status" value="2"/>
</dbReference>
<dbReference type="AlphaFoldDB" id="A0A099F416"/>
<dbReference type="STRING" id="376733.SAMN04487972_101337"/>
<keyword evidence="10 18" id="KW-0418">Kinase</keyword>
<feature type="transmembrane region" description="Helical" evidence="15">
    <location>
        <begin position="20"/>
        <end position="38"/>
    </location>
</feature>
<reference evidence="18 20" key="1">
    <citation type="submission" date="2014-09" db="EMBL/GenBank/DDBJ databases">
        <authorList>
            <person name="McGinnis J.M."/>
            <person name="Wolfgang W.J."/>
        </authorList>
    </citation>
    <scope>NUCLEOTIDE SEQUENCE [LARGE SCALE GENOMIC DNA]</scope>
    <source>
        <strain evidence="18 20">JCM 14014</strain>
    </source>
</reference>
<keyword evidence="7" id="KW-0808">Transferase</keyword>
<dbReference type="PRINTS" id="PR00344">
    <property type="entry name" value="BCTRLSENSOR"/>
</dbReference>
<keyword evidence="11" id="KW-0067">ATP-binding</keyword>
<keyword evidence="13" id="KW-0902">Two-component regulatory system</keyword>
<dbReference type="SMART" id="SM00387">
    <property type="entry name" value="HATPase_c"/>
    <property type="match status" value="1"/>
</dbReference>
<sequence>MNFEWLKQIMPRGLYGRAALILFLPVVVITIVVTVMFLQRHFEDVTRQLTRGVAAEVALVAERIETAPDLVAARIAAERLTGPLGLTLELPAAQAGRDARVFYDLSGRIVSAELYERVPELRAIDLSELREVRITLAGKWGEYRLIVPRTRVSASNPHQLLVLMIGTSLLMTAIATIFLRNQLRPIRRLARAAEEYGKGRIVPYRPAGAIEIRSAGTAFLEMRARIERQIEQRNQLLSGVSHDLRTPLTRLRLGLSMLSADAPPERDEVAALESDVAAMATMIDAFLDHAREAAQDNPPEPVAALEFLRGIVADARRGGQQVQLLTIEGDESELAIFSRDSLRRAIENLIGNAVSYGERAEIEGALGPGWFRVSVEDDGPGIPPERREEAVRPFTRLDPARNQNRGQGVGLGLAIAADIARAHGGQLRLGDGKRLGGLRAEIVIPR</sequence>
<gene>
    <name evidence="18" type="ORF">IT41_08270</name>
    <name evidence="19" type="ORF">SAMN04487972_101337</name>
</gene>
<evidence type="ECO:0000256" key="15">
    <source>
        <dbReference type="SAM" id="Phobius"/>
    </source>
</evidence>
<feature type="domain" description="Histidine kinase" evidence="16">
    <location>
        <begin position="239"/>
        <end position="446"/>
    </location>
</feature>
<feature type="transmembrane region" description="Helical" evidence="15">
    <location>
        <begin position="160"/>
        <end position="179"/>
    </location>
</feature>
<comment type="catalytic activity">
    <reaction evidence="1">
        <text>ATP + protein L-histidine = ADP + protein N-phospho-L-histidine.</text>
        <dbReference type="EC" id="2.7.13.3"/>
    </reaction>
</comment>
<evidence type="ECO:0000313" key="18">
    <source>
        <dbReference type="EMBL" id="KGJ05003.1"/>
    </source>
</evidence>
<dbReference type="RefSeq" id="WP_036740148.1">
    <property type="nucleotide sequence ID" value="NZ_FOJO01000001.1"/>
</dbReference>
<dbReference type="Pfam" id="PF00512">
    <property type="entry name" value="HisKA"/>
    <property type="match status" value="1"/>
</dbReference>
<evidence type="ECO:0000256" key="9">
    <source>
        <dbReference type="ARBA" id="ARBA00022741"/>
    </source>
</evidence>
<reference evidence="18 20" key="2">
    <citation type="submission" date="2014-10" db="EMBL/GenBank/DDBJ databases">
        <title>Paracoccus sanguinis sp. nov., isolated from clinical specimens of New York State patients.</title>
        <authorList>
            <person name="Mingle L.A."/>
            <person name="Cole J.A."/>
            <person name="Lapierre P."/>
            <person name="Musser K.A."/>
        </authorList>
    </citation>
    <scope>NUCLEOTIDE SEQUENCE [LARGE SCALE GENOMIC DNA]</scope>
    <source>
        <strain evidence="18 20">JCM 14014</strain>
    </source>
</reference>
<evidence type="ECO:0000256" key="4">
    <source>
        <dbReference type="ARBA" id="ARBA00022475"/>
    </source>
</evidence>
<evidence type="ECO:0000256" key="8">
    <source>
        <dbReference type="ARBA" id="ARBA00022692"/>
    </source>
</evidence>
<dbReference type="EMBL" id="FOJO01000001">
    <property type="protein sequence ID" value="SFA39684.1"/>
    <property type="molecule type" value="Genomic_DNA"/>
</dbReference>
<evidence type="ECO:0000256" key="7">
    <source>
        <dbReference type="ARBA" id="ARBA00022679"/>
    </source>
</evidence>
<comment type="subcellular location">
    <subcellularLocation>
        <location evidence="2">Cell inner membrane</location>
        <topology evidence="2">Multi-pass membrane protein</topology>
    </subcellularLocation>
</comment>
<dbReference type="PROSITE" id="PS50109">
    <property type="entry name" value="HIS_KIN"/>
    <property type="match status" value="1"/>
</dbReference>
<keyword evidence="8 15" id="KW-0812">Transmembrane</keyword>
<evidence type="ECO:0000313" key="21">
    <source>
        <dbReference type="Proteomes" id="UP000182312"/>
    </source>
</evidence>
<evidence type="ECO:0000256" key="1">
    <source>
        <dbReference type="ARBA" id="ARBA00000085"/>
    </source>
</evidence>
<dbReference type="eggNOG" id="COG0642">
    <property type="taxonomic scope" value="Bacteria"/>
</dbReference>
<dbReference type="SUPFAM" id="SSF47384">
    <property type="entry name" value="Homodimeric domain of signal transducing histidine kinase"/>
    <property type="match status" value="1"/>
</dbReference>
<dbReference type="InterPro" id="IPR050980">
    <property type="entry name" value="2C_sensor_his_kinase"/>
</dbReference>
<dbReference type="InterPro" id="IPR036097">
    <property type="entry name" value="HisK_dim/P_sf"/>
</dbReference>
<accession>A0A099F416</accession>
<keyword evidence="5" id="KW-0997">Cell inner membrane</keyword>
<dbReference type="GO" id="GO:0005524">
    <property type="term" value="F:ATP binding"/>
    <property type="evidence" value="ECO:0007669"/>
    <property type="project" value="UniProtKB-KW"/>
</dbReference>
<protein>
    <recommendedName>
        <fullName evidence="3">histidine kinase</fullName>
        <ecNumber evidence="3">2.7.13.3</ecNumber>
    </recommendedName>
</protein>
<dbReference type="PROSITE" id="PS50885">
    <property type="entry name" value="HAMP"/>
    <property type="match status" value="1"/>
</dbReference>
<keyword evidence="4" id="KW-1003">Cell membrane</keyword>
<dbReference type="CDD" id="cd00075">
    <property type="entry name" value="HATPase"/>
    <property type="match status" value="1"/>
</dbReference>
<keyword evidence="12 15" id="KW-1133">Transmembrane helix</keyword>
<evidence type="ECO:0000256" key="14">
    <source>
        <dbReference type="ARBA" id="ARBA00023136"/>
    </source>
</evidence>
<evidence type="ECO:0000313" key="19">
    <source>
        <dbReference type="EMBL" id="SFA39684.1"/>
    </source>
</evidence>
<proteinExistence type="predicted"/>
<dbReference type="PANTHER" id="PTHR44936">
    <property type="entry name" value="SENSOR PROTEIN CREC"/>
    <property type="match status" value="1"/>
</dbReference>
<dbReference type="Pfam" id="PF00672">
    <property type="entry name" value="HAMP"/>
    <property type="match status" value="1"/>
</dbReference>
<dbReference type="Gene3D" id="1.10.287.130">
    <property type="match status" value="1"/>
</dbReference>
<dbReference type="OrthoDB" id="9804645at2"/>
<dbReference type="Pfam" id="PF02518">
    <property type="entry name" value="HATPase_c"/>
    <property type="match status" value="1"/>
</dbReference>
<evidence type="ECO:0000256" key="5">
    <source>
        <dbReference type="ARBA" id="ARBA00022519"/>
    </source>
</evidence>
<dbReference type="EC" id="2.7.13.3" evidence="3"/>
<dbReference type="Proteomes" id="UP000029846">
    <property type="component" value="Unassembled WGS sequence"/>
</dbReference>
<evidence type="ECO:0000256" key="11">
    <source>
        <dbReference type="ARBA" id="ARBA00022840"/>
    </source>
</evidence>
<dbReference type="SUPFAM" id="SSF55874">
    <property type="entry name" value="ATPase domain of HSP90 chaperone/DNA topoisomerase II/histidine kinase"/>
    <property type="match status" value="1"/>
</dbReference>
<feature type="domain" description="HAMP" evidence="17">
    <location>
        <begin position="180"/>
        <end position="231"/>
    </location>
</feature>
<dbReference type="InterPro" id="IPR036890">
    <property type="entry name" value="HATPase_C_sf"/>
</dbReference>
<dbReference type="Proteomes" id="UP000182312">
    <property type="component" value="Unassembled WGS sequence"/>
</dbReference>
<dbReference type="InterPro" id="IPR003660">
    <property type="entry name" value="HAMP_dom"/>
</dbReference>
<dbReference type="InterPro" id="IPR003594">
    <property type="entry name" value="HATPase_dom"/>
</dbReference>
<evidence type="ECO:0000256" key="12">
    <source>
        <dbReference type="ARBA" id="ARBA00022989"/>
    </source>
</evidence>
<dbReference type="InterPro" id="IPR005467">
    <property type="entry name" value="His_kinase_dom"/>
</dbReference>